<feature type="region of interest" description="Disordered" evidence="1">
    <location>
        <begin position="45"/>
        <end position="97"/>
    </location>
</feature>
<comment type="caution">
    <text evidence="2">The sequence shown here is derived from an EMBL/GenBank/DDBJ whole genome shotgun (WGS) entry which is preliminary data.</text>
</comment>
<evidence type="ECO:0000313" key="3">
    <source>
        <dbReference type="Proteomes" id="UP000233440"/>
    </source>
</evidence>
<evidence type="ECO:0000313" key="2">
    <source>
        <dbReference type="EMBL" id="PKR84337.1"/>
    </source>
</evidence>
<dbReference type="OrthoDB" id="1707228at2"/>
<accession>A0A2N3LIC5</accession>
<organism evidence="2 3">
    <name type="scientific">Heyndrickxia camelliae</name>
    <dbReference type="NCBI Taxonomy" id="1707093"/>
    <lineage>
        <taxon>Bacteria</taxon>
        <taxon>Bacillati</taxon>
        <taxon>Bacillota</taxon>
        <taxon>Bacilli</taxon>
        <taxon>Bacillales</taxon>
        <taxon>Bacillaceae</taxon>
        <taxon>Heyndrickxia</taxon>
    </lineage>
</organism>
<dbReference type="GO" id="GO:0030435">
    <property type="term" value="P:sporulation resulting in formation of a cellular spore"/>
    <property type="evidence" value="ECO:0007669"/>
    <property type="project" value="InterPro"/>
</dbReference>
<dbReference type="AlphaFoldDB" id="A0A2N3LIC5"/>
<dbReference type="EMBL" id="PIQO01000011">
    <property type="protein sequence ID" value="PKR84337.1"/>
    <property type="molecule type" value="Genomic_DNA"/>
</dbReference>
<keyword evidence="2" id="KW-0449">Lipoprotein</keyword>
<sequence>MFGKLIRIHEIKEEIRLKFVKTVLTLGLASGLLLGCTNNNADRGKNNVSPVRYNPNTNTDNNNNLDRVSYTDNLGPGANVNYRDRDNNMGVNRDNNLGTDVNYNNNDRSNYRIAKDAAQRVSNLKEVRNANVLVTGNNAYVAVLLNDRSRKELPKTFENKIANEVRKADNTIDNVYVTTNPDFYNRVTDFGNEIQNGHPVRGLYDQMSNTIKRVFPNNR</sequence>
<dbReference type="NCBIfam" id="TIGR02898">
    <property type="entry name" value="spore_YhcN_YlaJ"/>
    <property type="match status" value="1"/>
</dbReference>
<reference evidence="2 3" key="1">
    <citation type="submission" date="2017-11" db="EMBL/GenBank/DDBJ databases">
        <title>Bacillus camelliae sp. nov., isolated from pu'er tea.</title>
        <authorList>
            <person name="Niu L."/>
        </authorList>
    </citation>
    <scope>NUCLEOTIDE SEQUENCE [LARGE SCALE GENOMIC DNA]</scope>
    <source>
        <strain evidence="2 3">7578-1</strain>
    </source>
</reference>
<evidence type="ECO:0000256" key="1">
    <source>
        <dbReference type="SAM" id="MobiDB-lite"/>
    </source>
</evidence>
<proteinExistence type="predicted"/>
<name>A0A2N3LIC5_9BACI</name>
<dbReference type="InterPro" id="IPR014247">
    <property type="entry name" value="Spore_lipoprot_YhcN/YlaJ"/>
</dbReference>
<keyword evidence="3" id="KW-1185">Reference proteome</keyword>
<dbReference type="InterPro" id="IPR019076">
    <property type="entry name" value="Spore_lipoprot_YhcN/YlaJ-like"/>
</dbReference>
<dbReference type="Proteomes" id="UP000233440">
    <property type="component" value="Unassembled WGS sequence"/>
</dbReference>
<dbReference type="Pfam" id="PF09580">
    <property type="entry name" value="Spore_YhcN_YlaJ"/>
    <property type="match status" value="1"/>
</dbReference>
<protein>
    <submittedName>
        <fullName evidence="2">YhcN/YlaJ family sporulation lipoprotein</fullName>
    </submittedName>
</protein>
<feature type="compositionally biased region" description="Low complexity" evidence="1">
    <location>
        <begin position="54"/>
        <end position="64"/>
    </location>
</feature>
<gene>
    <name evidence="2" type="ORF">CWO92_14660</name>
</gene>